<keyword evidence="4" id="KW-0802">TPR repeat</keyword>
<dbReference type="SUPFAM" id="SSF46894">
    <property type="entry name" value="C-terminal effector domain of the bipartite response regulators"/>
    <property type="match status" value="1"/>
</dbReference>
<dbReference type="InterPro" id="IPR019734">
    <property type="entry name" value="TPR_rpt"/>
</dbReference>
<gene>
    <name evidence="6" type="ORF">MINT15_33690</name>
</gene>
<dbReference type="Gene3D" id="1.10.10.10">
    <property type="entry name" value="Winged helix-like DNA-binding domain superfamily/Winged helix DNA-binding domain"/>
    <property type="match status" value="1"/>
</dbReference>
<dbReference type="Pfam" id="PF00196">
    <property type="entry name" value="GerE"/>
    <property type="match status" value="1"/>
</dbReference>
<dbReference type="Gene3D" id="1.25.40.10">
    <property type="entry name" value="Tetratricopeptide repeat domain"/>
    <property type="match status" value="2"/>
</dbReference>
<dbReference type="Proteomes" id="UP000030848">
    <property type="component" value="Unassembled WGS sequence"/>
</dbReference>
<dbReference type="CDD" id="cd06170">
    <property type="entry name" value="LuxR_C_like"/>
    <property type="match status" value="1"/>
</dbReference>
<dbReference type="InterPro" id="IPR041664">
    <property type="entry name" value="AAA_16"/>
</dbReference>
<dbReference type="InterPro" id="IPR027417">
    <property type="entry name" value="P-loop_NTPase"/>
</dbReference>
<dbReference type="Pfam" id="PF13191">
    <property type="entry name" value="AAA_16"/>
    <property type="match status" value="1"/>
</dbReference>
<evidence type="ECO:0000256" key="3">
    <source>
        <dbReference type="ARBA" id="ARBA00023163"/>
    </source>
</evidence>
<keyword evidence="3" id="KW-0804">Transcription</keyword>
<keyword evidence="1" id="KW-0805">Transcription regulation</keyword>
<dbReference type="PANTHER" id="PTHR44688">
    <property type="entry name" value="DNA-BINDING TRANSCRIPTIONAL ACTIVATOR DEVR_DOSR"/>
    <property type="match status" value="1"/>
</dbReference>
<dbReference type="SMART" id="SM00421">
    <property type="entry name" value="HTH_LUXR"/>
    <property type="match status" value="1"/>
</dbReference>
<dbReference type="InterPro" id="IPR036388">
    <property type="entry name" value="WH-like_DNA-bd_sf"/>
</dbReference>
<dbReference type="InterPro" id="IPR000792">
    <property type="entry name" value="Tscrpt_reg_LuxR_C"/>
</dbReference>
<organism evidence="6 7">
    <name type="scientific">Saccharomonospora viridis</name>
    <dbReference type="NCBI Taxonomy" id="1852"/>
    <lineage>
        <taxon>Bacteria</taxon>
        <taxon>Bacillati</taxon>
        <taxon>Actinomycetota</taxon>
        <taxon>Actinomycetes</taxon>
        <taxon>Pseudonocardiales</taxon>
        <taxon>Pseudonocardiaceae</taxon>
        <taxon>Saccharomonospora</taxon>
    </lineage>
</organism>
<dbReference type="InterPro" id="IPR011990">
    <property type="entry name" value="TPR-like_helical_dom_sf"/>
</dbReference>
<keyword evidence="2" id="KW-0238">DNA-binding</keyword>
<dbReference type="InterPro" id="IPR016032">
    <property type="entry name" value="Sig_transdc_resp-reg_C-effctor"/>
</dbReference>
<dbReference type="PROSITE" id="PS50005">
    <property type="entry name" value="TPR"/>
    <property type="match status" value="1"/>
</dbReference>
<comment type="caution">
    <text evidence="6">The sequence shown here is derived from an EMBL/GenBank/DDBJ whole genome shotgun (WGS) entry which is preliminary data.</text>
</comment>
<dbReference type="AlphaFoldDB" id="A0A837D686"/>
<dbReference type="Gene3D" id="3.40.50.300">
    <property type="entry name" value="P-loop containing nucleotide triphosphate hydrolases"/>
    <property type="match status" value="1"/>
</dbReference>
<dbReference type="GO" id="GO:0003677">
    <property type="term" value="F:DNA binding"/>
    <property type="evidence" value="ECO:0007669"/>
    <property type="project" value="UniProtKB-KW"/>
</dbReference>
<evidence type="ECO:0000256" key="1">
    <source>
        <dbReference type="ARBA" id="ARBA00023015"/>
    </source>
</evidence>
<dbReference type="GO" id="GO:0006355">
    <property type="term" value="P:regulation of DNA-templated transcription"/>
    <property type="evidence" value="ECO:0007669"/>
    <property type="project" value="InterPro"/>
</dbReference>
<accession>A0A837D686</accession>
<dbReference type="PANTHER" id="PTHR44688:SF16">
    <property type="entry name" value="DNA-BINDING TRANSCRIPTIONAL ACTIVATOR DEVR_DOSR"/>
    <property type="match status" value="1"/>
</dbReference>
<proteinExistence type="predicted"/>
<feature type="repeat" description="TPR" evidence="4">
    <location>
        <begin position="735"/>
        <end position="768"/>
    </location>
</feature>
<sequence length="894" mass="96363">MTERSSTLIGRDTVLAELRDQARRVGEHGSRFLLLTGVSGCGRTALVERFAAHHDGPVLRAVGASWETTRDYGIIDQLAPGAVDVPDPVAAAERFARHLAGLAGTVLVVVDDAHWADEASLQTLASTVRHHPRLRLLVVATAVEGDTRVPAGIGALLRRIATVEIPVEPLTAAEVAAVAASFGIVLSPPVADTLCRHTGGRVRYVRELLREVPRRTWSRFDPVLPAPAAVSARVRDLLADCSDAARRFVGAVAVLGPAAAVREAAALAELGDEEVLDAVDEACTAGLAVLTAHGPAEISPADSLVRAAVLEIMGPAAAARAYRRAADLVDDRVRRLRLLVAASFAPDQELADRLDAVATERAAEGAWAEAASLFTDASRLTEDRLLRERRLTRAVDALIGSGDAFGAAALVPEVESLRETPLRNAVLGYLAIVRGRAAEAEARLDRAWELVNVDRDPDVAALICQRHVLHALVRCRPDELVAWADRAVTLAGPDAPAGIEAAAIRGLGLAARGRVEQAKAAYATLADRVRHGAQAQRVLMGRGWLDLTLDQVDDARAALETAVPTTFSGGSTRISLWARAWLARAQFLAGEWDDSLRTVAEAATLLDRTGIVLAGPLLHWTGATIHALRGQWRQAERQLRRIDAVPQEYELMRLCACLARAQIAEARADAAGVLRALRPLAQGWITTHLDDTGSWPWADLYAHALVQQNRYTEADEFLTRRENRVGLRHSRSERARLAAARGRLLGAQGDLDRAINAFDRALTLLADLPLRYDQARVNFAYGQTLRRAGKRRDADVALSTARELFAGLGAATYVSRCDRELKAGGQPGARADTELTPQEQAVSQLVARGLSNREVAAELYVSTKTVQYHLTRIYAKLGIRSRAELAALWGRAGL</sequence>
<evidence type="ECO:0000259" key="5">
    <source>
        <dbReference type="PROSITE" id="PS50043"/>
    </source>
</evidence>
<dbReference type="PROSITE" id="PS50043">
    <property type="entry name" value="HTH_LUXR_2"/>
    <property type="match status" value="1"/>
</dbReference>
<dbReference type="PROSITE" id="PS00622">
    <property type="entry name" value="HTH_LUXR_1"/>
    <property type="match status" value="1"/>
</dbReference>
<reference evidence="6 7" key="1">
    <citation type="submission" date="2014-10" db="EMBL/GenBank/DDBJ databases">
        <title>Genome sequence of Micropolyspora internatus JCM3315.</title>
        <authorList>
            <person name="Shin S.-K."/>
            <person name="Yi H."/>
        </authorList>
    </citation>
    <scope>NUCLEOTIDE SEQUENCE [LARGE SCALE GENOMIC DNA]</scope>
    <source>
        <strain evidence="6 7">JCM 3315</strain>
    </source>
</reference>
<dbReference type="SUPFAM" id="SSF52540">
    <property type="entry name" value="P-loop containing nucleoside triphosphate hydrolases"/>
    <property type="match status" value="1"/>
</dbReference>
<dbReference type="SUPFAM" id="SSF48452">
    <property type="entry name" value="TPR-like"/>
    <property type="match status" value="2"/>
</dbReference>
<evidence type="ECO:0000256" key="2">
    <source>
        <dbReference type="ARBA" id="ARBA00023125"/>
    </source>
</evidence>
<feature type="domain" description="HTH luxR-type" evidence="5">
    <location>
        <begin position="828"/>
        <end position="893"/>
    </location>
</feature>
<dbReference type="RefSeq" id="WP_037312213.1">
    <property type="nucleotide sequence ID" value="NZ_CALJZO010000119.1"/>
</dbReference>
<evidence type="ECO:0000313" key="7">
    <source>
        <dbReference type="Proteomes" id="UP000030848"/>
    </source>
</evidence>
<protein>
    <submittedName>
        <fullName evidence="6">LuxR family transcriptional regulator</fullName>
    </submittedName>
</protein>
<evidence type="ECO:0000313" key="6">
    <source>
        <dbReference type="EMBL" id="KHF43167.1"/>
    </source>
</evidence>
<dbReference type="PRINTS" id="PR00038">
    <property type="entry name" value="HTHLUXR"/>
</dbReference>
<evidence type="ECO:0000256" key="4">
    <source>
        <dbReference type="PROSITE-ProRule" id="PRU00339"/>
    </source>
</evidence>
<name>A0A837D686_9PSEU</name>
<dbReference type="EMBL" id="JRZE01000006">
    <property type="protein sequence ID" value="KHF43167.1"/>
    <property type="molecule type" value="Genomic_DNA"/>
</dbReference>